<dbReference type="InterPro" id="IPR047155">
    <property type="entry name" value="COMMD4/6/7/8"/>
</dbReference>
<name>A0A6B2LKP2_9EUKA</name>
<reference evidence="3" key="1">
    <citation type="journal article" date="2020" name="J. Eukaryot. Microbiol.">
        <title>De novo Sequencing, Assembly and Annotation of the Transcriptome for the Free-Living Testate Amoeba Arcella intermedia.</title>
        <authorList>
            <person name="Ribeiro G.M."/>
            <person name="Porfirio-Sousa A.L."/>
            <person name="Maurer-Alcala X.X."/>
            <person name="Katz L.A."/>
            <person name="Lahr D.J.G."/>
        </authorList>
    </citation>
    <scope>NUCLEOTIDE SEQUENCE</scope>
</reference>
<protein>
    <recommendedName>
        <fullName evidence="2">COMM domain-containing protein</fullName>
    </recommendedName>
</protein>
<dbReference type="PANTHER" id="PTHR16231">
    <property type="entry name" value="COMM DOMAIN-CONTAINING PROTEIN 4-8 FAMILY MEMBER"/>
    <property type="match status" value="1"/>
</dbReference>
<dbReference type="InterPro" id="IPR017920">
    <property type="entry name" value="COMM"/>
</dbReference>
<organism evidence="3">
    <name type="scientific">Arcella intermedia</name>
    <dbReference type="NCBI Taxonomy" id="1963864"/>
    <lineage>
        <taxon>Eukaryota</taxon>
        <taxon>Amoebozoa</taxon>
        <taxon>Tubulinea</taxon>
        <taxon>Elardia</taxon>
        <taxon>Arcellinida</taxon>
        <taxon>Sphaerothecina</taxon>
        <taxon>Arcellidae</taxon>
        <taxon>Arcella</taxon>
    </lineage>
</organism>
<sequence length="180" mass="20890">MRKCLPKIKFFKNIATQFVHDTIDFVMNGVVPTSKYPDVSESDLTTIFEAFKYFFCQILKLNLSESEIGSDLKTLNVGEEDQTVIISALLARWNQLKQKLSYHSVNYDNAHLVDFDWKLHVSLSSNSISQFREPLLLLNLYITDENLTQKELLVELTKDDLDMLIQHLETVNNEVIKLKF</sequence>
<evidence type="ECO:0000256" key="1">
    <source>
        <dbReference type="ARBA" id="ARBA00093300"/>
    </source>
</evidence>
<dbReference type="Pfam" id="PF07258">
    <property type="entry name" value="COMM_domain"/>
    <property type="match status" value="1"/>
</dbReference>
<evidence type="ECO:0000313" key="3">
    <source>
        <dbReference type="EMBL" id="NDV37699.1"/>
    </source>
</evidence>
<comment type="function">
    <text evidence="1">Scaffold protein in the commander complex that is essential for endosomal recycling of transmembrane cargos; the commander complex is composed of the CCC subcomplex and the retriever subcomplex.</text>
</comment>
<dbReference type="PANTHER" id="PTHR16231:SF0">
    <property type="entry name" value="COMM DOMAIN-CONTAINING PROTEIN 8"/>
    <property type="match status" value="1"/>
</dbReference>
<feature type="domain" description="COMM" evidence="2">
    <location>
        <begin position="111"/>
        <end position="179"/>
    </location>
</feature>
<dbReference type="AlphaFoldDB" id="A0A6B2LKP2"/>
<proteinExistence type="predicted"/>
<dbReference type="EMBL" id="GIBP01008730">
    <property type="protein sequence ID" value="NDV37699.1"/>
    <property type="molecule type" value="Transcribed_RNA"/>
</dbReference>
<accession>A0A6B2LKP2</accession>
<dbReference type="PROSITE" id="PS51269">
    <property type="entry name" value="COMM"/>
    <property type="match status" value="1"/>
</dbReference>
<evidence type="ECO:0000259" key="2">
    <source>
        <dbReference type="PROSITE" id="PS51269"/>
    </source>
</evidence>